<proteinExistence type="predicted"/>
<feature type="compositionally biased region" description="Acidic residues" evidence="1">
    <location>
        <begin position="1"/>
        <end position="10"/>
    </location>
</feature>
<dbReference type="KEGG" id="uli:ETAA1_41930"/>
<accession>A0A517XXH5</accession>
<feature type="transmembrane region" description="Helical" evidence="2">
    <location>
        <begin position="55"/>
        <end position="79"/>
    </location>
</feature>
<gene>
    <name evidence="4" type="ORF">ETAA1_41930</name>
</gene>
<dbReference type="EMBL" id="CP036273">
    <property type="protein sequence ID" value="QDU22216.1"/>
    <property type="molecule type" value="Genomic_DNA"/>
</dbReference>
<name>A0A517XXH5_9BACT</name>
<feature type="transmembrane region" description="Helical" evidence="2">
    <location>
        <begin position="100"/>
        <end position="123"/>
    </location>
</feature>
<keyword evidence="5" id="KW-1185">Reference proteome</keyword>
<keyword evidence="2" id="KW-0472">Membrane</keyword>
<dbReference type="Proteomes" id="UP000319576">
    <property type="component" value="Chromosome"/>
</dbReference>
<sequence length="124" mass="13692">MPDPDDDYDDAPPRRRPRRDYEEDDDNPDDRPRRRRRPPPTDDGLQYVVPVNTNVLAILAGYAGLVSLLCFPAPFALLLGILALRQLKRNPGQHGKGRAIFGIVMGVLFTLLGLTAVVAAAFAK</sequence>
<feature type="region of interest" description="Disordered" evidence="1">
    <location>
        <begin position="1"/>
        <end position="45"/>
    </location>
</feature>
<keyword evidence="2" id="KW-0812">Transmembrane</keyword>
<keyword evidence="2" id="KW-1133">Transmembrane helix</keyword>
<dbReference type="AlphaFoldDB" id="A0A517XXH5"/>
<evidence type="ECO:0000256" key="2">
    <source>
        <dbReference type="SAM" id="Phobius"/>
    </source>
</evidence>
<reference evidence="4 5" key="1">
    <citation type="submission" date="2019-02" db="EMBL/GenBank/DDBJ databases">
        <title>Deep-cultivation of Planctomycetes and their phenomic and genomic characterization uncovers novel biology.</title>
        <authorList>
            <person name="Wiegand S."/>
            <person name="Jogler M."/>
            <person name="Boedeker C."/>
            <person name="Pinto D."/>
            <person name="Vollmers J."/>
            <person name="Rivas-Marin E."/>
            <person name="Kohn T."/>
            <person name="Peeters S.H."/>
            <person name="Heuer A."/>
            <person name="Rast P."/>
            <person name="Oberbeckmann S."/>
            <person name="Bunk B."/>
            <person name="Jeske O."/>
            <person name="Meyerdierks A."/>
            <person name="Storesund J.E."/>
            <person name="Kallscheuer N."/>
            <person name="Luecker S."/>
            <person name="Lage O.M."/>
            <person name="Pohl T."/>
            <person name="Merkel B.J."/>
            <person name="Hornburger P."/>
            <person name="Mueller R.-W."/>
            <person name="Bruemmer F."/>
            <person name="Labrenz M."/>
            <person name="Spormann A.M."/>
            <person name="Op den Camp H."/>
            <person name="Overmann J."/>
            <person name="Amann R."/>
            <person name="Jetten M.S.M."/>
            <person name="Mascher T."/>
            <person name="Medema M.H."/>
            <person name="Devos D.P."/>
            <person name="Kaster A.-K."/>
            <person name="Ovreas L."/>
            <person name="Rohde M."/>
            <person name="Galperin M.Y."/>
            <person name="Jogler C."/>
        </authorList>
    </citation>
    <scope>NUCLEOTIDE SEQUENCE [LARGE SCALE GENOMIC DNA]</scope>
    <source>
        <strain evidence="4 5">ETA_A1</strain>
    </source>
</reference>
<protein>
    <recommendedName>
        <fullName evidence="3">DUF4190 domain-containing protein</fullName>
    </recommendedName>
</protein>
<evidence type="ECO:0000256" key="1">
    <source>
        <dbReference type="SAM" id="MobiDB-lite"/>
    </source>
</evidence>
<organism evidence="4 5">
    <name type="scientific">Urbifossiella limnaea</name>
    <dbReference type="NCBI Taxonomy" id="2528023"/>
    <lineage>
        <taxon>Bacteria</taxon>
        <taxon>Pseudomonadati</taxon>
        <taxon>Planctomycetota</taxon>
        <taxon>Planctomycetia</taxon>
        <taxon>Gemmatales</taxon>
        <taxon>Gemmataceae</taxon>
        <taxon>Urbifossiella</taxon>
    </lineage>
</organism>
<dbReference type="Pfam" id="PF13828">
    <property type="entry name" value="DUF4190"/>
    <property type="match status" value="1"/>
</dbReference>
<evidence type="ECO:0000313" key="5">
    <source>
        <dbReference type="Proteomes" id="UP000319576"/>
    </source>
</evidence>
<evidence type="ECO:0000313" key="4">
    <source>
        <dbReference type="EMBL" id="QDU22216.1"/>
    </source>
</evidence>
<dbReference type="InterPro" id="IPR025241">
    <property type="entry name" value="DUF4190"/>
</dbReference>
<feature type="domain" description="DUF4190" evidence="3">
    <location>
        <begin position="55"/>
        <end position="114"/>
    </location>
</feature>
<dbReference type="RefSeq" id="WP_202920293.1">
    <property type="nucleotide sequence ID" value="NZ_CP036273.1"/>
</dbReference>
<evidence type="ECO:0000259" key="3">
    <source>
        <dbReference type="Pfam" id="PF13828"/>
    </source>
</evidence>